<dbReference type="PANTHER" id="PTHR35481">
    <property type="entry name" value="DNA-DIRECTED RNA POLYMERASE SUBUNIT ALPHA"/>
    <property type="match status" value="1"/>
</dbReference>
<organism evidence="3 4">
    <name type="scientific">Chenopodium quinoa</name>
    <name type="common">Quinoa</name>
    <dbReference type="NCBI Taxonomy" id="63459"/>
    <lineage>
        <taxon>Eukaryota</taxon>
        <taxon>Viridiplantae</taxon>
        <taxon>Streptophyta</taxon>
        <taxon>Embryophyta</taxon>
        <taxon>Tracheophyta</taxon>
        <taxon>Spermatophyta</taxon>
        <taxon>Magnoliopsida</taxon>
        <taxon>eudicotyledons</taxon>
        <taxon>Gunneridae</taxon>
        <taxon>Pentapetalae</taxon>
        <taxon>Caryophyllales</taxon>
        <taxon>Chenopodiaceae</taxon>
        <taxon>Chenopodioideae</taxon>
        <taxon>Atripliceae</taxon>
        <taxon>Chenopodium</taxon>
    </lineage>
</organism>
<evidence type="ECO:0000313" key="4">
    <source>
        <dbReference type="Proteomes" id="UP000596660"/>
    </source>
</evidence>
<dbReference type="EnsemblPlants" id="AUR62000657-RA">
    <property type="protein sequence ID" value="AUR62000657-RA:cds"/>
    <property type="gene ID" value="AUR62000657"/>
</dbReference>
<dbReference type="Proteomes" id="UP000596660">
    <property type="component" value="Unplaced"/>
</dbReference>
<dbReference type="Pfam" id="PF25475">
    <property type="entry name" value="DUF7903"/>
    <property type="match status" value="1"/>
</dbReference>
<proteinExistence type="predicted"/>
<dbReference type="AlphaFoldDB" id="A0A803KNQ1"/>
<feature type="domain" description="DUF7903" evidence="2">
    <location>
        <begin position="186"/>
        <end position="377"/>
    </location>
</feature>
<name>A0A803KNQ1_CHEQI</name>
<dbReference type="PANTHER" id="PTHR35481:SF1">
    <property type="entry name" value="DNA-DIRECTED RNA POLYMERASE SUBUNIT ALPHA"/>
    <property type="match status" value="1"/>
</dbReference>
<protein>
    <recommendedName>
        <fullName evidence="2">DUF7903 domain-containing protein</fullName>
    </recommendedName>
</protein>
<dbReference type="InterPro" id="IPR057225">
    <property type="entry name" value="DUF7903"/>
</dbReference>
<feature type="compositionally biased region" description="Basic residues" evidence="1">
    <location>
        <begin position="1"/>
        <end position="11"/>
    </location>
</feature>
<evidence type="ECO:0000259" key="2">
    <source>
        <dbReference type="Pfam" id="PF25475"/>
    </source>
</evidence>
<reference evidence="3" key="2">
    <citation type="submission" date="2021-03" db="UniProtKB">
        <authorList>
            <consortium name="EnsemblPlants"/>
        </authorList>
    </citation>
    <scope>IDENTIFICATION</scope>
</reference>
<reference evidence="3" key="1">
    <citation type="journal article" date="2017" name="Nature">
        <title>The genome of Chenopodium quinoa.</title>
        <authorList>
            <person name="Jarvis D.E."/>
            <person name="Ho Y.S."/>
            <person name="Lightfoot D.J."/>
            <person name="Schmoeckel S.M."/>
            <person name="Li B."/>
            <person name="Borm T.J.A."/>
            <person name="Ohyanagi H."/>
            <person name="Mineta K."/>
            <person name="Michell C.T."/>
            <person name="Saber N."/>
            <person name="Kharbatia N.M."/>
            <person name="Rupper R.R."/>
            <person name="Sharp A.R."/>
            <person name="Dally N."/>
            <person name="Boughton B.A."/>
            <person name="Woo Y.H."/>
            <person name="Gao G."/>
            <person name="Schijlen E.G.W.M."/>
            <person name="Guo X."/>
            <person name="Momin A.A."/>
            <person name="Negrao S."/>
            <person name="Al-Babili S."/>
            <person name="Gehring C."/>
            <person name="Roessner U."/>
            <person name="Jung C."/>
            <person name="Murphy K."/>
            <person name="Arold S.T."/>
            <person name="Gojobori T."/>
            <person name="van der Linden C.G."/>
            <person name="van Loo E.N."/>
            <person name="Jellen E.N."/>
            <person name="Maughan P.J."/>
            <person name="Tester M."/>
        </authorList>
    </citation>
    <scope>NUCLEOTIDE SEQUENCE [LARGE SCALE GENOMIC DNA]</scope>
    <source>
        <strain evidence="3">cv. PI 614886</strain>
    </source>
</reference>
<dbReference type="Gramene" id="AUR62000657-RA">
    <property type="protein sequence ID" value="AUR62000657-RA:cds"/>
    <property type="gene ID" value="AUR62000657"/>
</dbReference>
<accession>A0A803KNQ1</accession>
<evidence type="ECO:0000313" key="3">
    <source>
        <dbReference type="EnsemblPlants" id="AUR62000657-RA:cds"/>
    </source>
</evidence>
<sequence length="390" mass="43951">MAYIAPHKRLSKNQEGPPPKPVLPNFKKSLDINSSRSSSDKRREKFNTYAKNIVYASHSISRWLAIPSMDDVQLSSSLSLAPVNFQSTEFKPGEKFFSLVNGQSQQESHDTKSCYLEHTWESVAETVHADLLSAFQNVRNELVDQNLEKSKTAIVARFGKVLFRRNPSCNLDLVKENSVSESCVKQLADAKRPDSIVSCKCRVHKDEKKLELYKATSLCTGVVVYVYHIELNPVRHLIVDMSCLASNVDLRLALCTKKTLTALQEEEVQEIKNLISSAIFDPNVKGGLRWSLGKSKSGGQYSVVNVWHAKTETYRNSSIRFKLREADRYDFLTSTGEVTREIVMRLTQMENLLEQGNEANSVMAVLEDVLKLILNHFLAREGSLVSCSES</sequence>
<dbReference type="OMA" id="INCKCTI"/>
<keyword evidence="4" id="KW-1185">Reference proteome</keyword>
<evidence type="ECO:0000256" key="1">
    <source>
        <dbReference type="SAM" id="MobiDB-lite"/>
    </source>
</evidence>
<feature type="region of interest" description="Disordered" evidence="1">
    <location>
        <begin position="1"/>
        <end position="43"/>
    </location>
</feature>